<dbReference type="Proteomes" id="UP001597180">
    <property type="component" value="Unassembled WGS sequence"/>
</dbReference>
<feature type="region of interest" description="Disordered" evidence="1">
    <location>
        <begin position="47"/>
        <end position="71"/>
    </location>
</feature>
<dbReference type="RefSeq" id="WP_345595414.1">
    <property type="nucleotide sequence ID" value="NZ_BAABJG010000063.1"/>
</dbReference>
<accession>A0ABW3UFH1</accession>
<reference evidence="3" key="1">
    <citation type="journal article" date="2019" name="Int. J. Syst. Evol. Microbiol.">
        <title>The Global Catalogue of Microorganisms (GCM) 10K type strain sequencing project: providing services to taxonomists for standard genome sequencing and annotation.</title>
        <authorList>
            <consortium name="The Broad Institute Genomics Platform"/>
            <consortium name="The Broad Institute Genome Sequencing Center for Infectious Disease"/>
            <person name="Wu L."/>
            <person name="Ma J."/>
        </authorList>
    </citation>
    <scope>NUCLEOTIDE SEQUENCE [LARGE SCALE GENOMIC DNA]</scope>
    <source>
        <strain evidence="3">CCUG 53270</strain>
    </source>
</reference>
<organism evidence="2 3">
    <name type="scientific">Paenibacillus vulneris</name>
    <dbReference type="NCBI Taxonomy" id="1133364"/>
    <lineage>
        <taxon>Bacteria</taxon>
        <taxon>Bacillati</taxon>
        <taxon>Bacillota</taxon>
        <taxon>Bacilli</taxon>
        <taxon>Bacillales</taxon>
        <taxon>Paenibacillaceae</taxon>
        <taxon>Paenibacillus</taxon>
    </lineage>
</organism>
<gene>
    <name evidence="2" type="ORF">ACFQ4B_04995</name>
</gene>
<feature type="compositionally biased region" description="Basic residues" evidence="1">
    <location>
        <begin position="1"/>
        <end position="10"/>
    </location>
</feature>
<feature type="region of interest" description="Disordered" evidence="1">
    <location>
        <begin position="1"/>
        <end position="21"/>
    </location>
</feature>
<evidence type="ECO:0000256" key="1">
    <source>
        <dbReference type="SAM" id="MobiDB-lite"/>
    </source>
</evidence>
<sequence>MGKKKKKKIRKGGEQMNTVIPIKPIRPTQIFFNSNKEKAQFEKYISSSEKTESIGMEKMREKMKEFKEKRT</sequence>
<dbReference type="EMBL" id="JBHTLU010000012">
    <property type="protein sequence ID" value="MFD1219463.1"/>
    <property type="molecule type" value="Genomic_DNA"/>
</dbReference>
<comment type="caution">
    <text evidence="2">The sequence shown here is derived from an EMBL/GenBank/DDBJ whole genome shotgun (WGS) entry which is preliminary data.</text>
</comment>
<proteinExistence type="predicted"/>
<protein>
    <submittedName>
        <fullName evidence="2">Uncharacterized protein</fullName>
    </submittedName>
</protein>
<feature type="compositionally biased region" description="Basic and acidic residues" evidence="1">
    <location>
        <begin position="49"/>
        <end position="71"/>
    </location>
</feature>
<name>A0ABW3UFH1_9BACL</name>
<evidence type="ECO:0000313" key="2">
    <source>
        <dbReference type="EMBL" id="MFD1219463.1"/>
    </source>
</evidence>
<keyword evidence="3" id="KW-1185">Reference proteome</keyword>
<evidence type="ECO:0000313" key="3">
    <source>
        <dbReference type="Proteomes" id="UP001597180"/>
    </source>
</evidence>